<accession>A0ABX7XF03</accession>
<name>A0ABX7XF03_9FLAO</name>
<sequence length="1136" mass="131038">MFVNLQAQEIGWQNPNFRQENHIVSDTIKLNNFGILNEKFQIFDEQGHVISKANYSVDFTRNEIYIHPIYKGINVKITYYINPQLAKSIISKRDSSLIVFNNQKVDEFHQINPSQSFQKTDFFKGLSSKGSLVRGIRFGNNQSGSVQSSLDLELSGNLSDDLTIKAAISDNNVPIETDGYTQKLQDFDKVFIEIANKKSKVRAGHIDIFQEDDHFNNFQQKVTGLQLSTQIGETKINSETNEVYGTNAFVTGSVTRGEFAEIDMIGQDGNQGPYRLAGQNNELFVIILSGTEKVYIDGVQLTRGETNDYVINYNTGEITFTTNRLITSNTRIHVEYLYNSRNYSQLFLYGGLCHTSERFKIAGHFYSKSDAKNNSLGTELSDGDKQILADAGNDTDRMYSVSAILSEYDSNKILYRKLDQNGTQIFEYSTNPDDELYQVTFTYMGNNQGNYRSINATQNGKVFEFVEPIAGIPQGDYEPIRRLIPPKKSQVYTVNSRYDFKNNAGFVQFDGGLSNNDFNLFSSIDDDENIGFAGRILAQKNFKFNNWKISPLAEIDMMSQNYFTVEGVRDIEFARDFNVENEFLNLRQLWAKVGFDSDWNEKFNASYRLQYLDFKDYYKGYKNEFTSNFVTEKDNWKANINHLSSEATDKNSNFLRYDLEGQRKIGKKNKFWLGTRIYGENNEVDLHQTQSKSPLSFKFNEFQIKGGWADSIGRKIDVTLYTRKDDSIRLNNWVRMQNSQGIILNSQLIQKADHQLGLNFHYRKVNYDYENSPNEAFMVGNVKWYKALFHQGLTVNLDYGLGSGVEPQREFQYVKVADGMGVYKWTDYNGDGIEQLDEFEAAEFIDQANYIRVYTNTIEYLKTNKNEFNFSMRIRPQQIFQSQNKFLARWSFQQVISATNSLRKEDETLEWNPFTNSDLIIGKSRNIRSIVYFNQGANYKWLATYTFNQQANQTYVYTGAEAREMQTNTFLVKYNIKPSFSIQNEFEIGKVKNYSDVFSSRRFELENFKIHPKLTYQHGKSFSASVFYSYQNKLNKIGIEELNQSDLGTELQWNEISKMSLLGSFSFIKNSFTGNGDSVVGNQMMEGLRAGNNMVWQLQVQRQINSFLQLNISYDGRKTEENKAIHTGSVQLQARF</sequence>
<reference evidence="1 2" key="1">
    <citation type="journal article" date="2021" name="Int. J. Syst. Evol. Microbiol.">
        <title>Faecalibacter bovis sp. nov., isolated from cow faeces.</title>
        <authorList>
            <person name="Li F."/>
            <person name="Zhao W."/>
            <person name="Hong Q."/>
            <person name="Shao Q."/>
            <person name="Song J."/>
            <person name="Yang S."/>
        </authorList>
    </citation>
    <scope>NUCLEOTIDE SEQUENCE [LARGE SCALE GENOMIC DNA]</scope>
    <source>
        <strain evidence="1 2">ZY171143</strain>
    </source>
</reference>
<protein>
    <recommendedName>
        <fullName evidence="3">Autotransporter outer membrane beta-barrel domain-containing protein</fullName>
    </recommendedName>
</protein>
<dbReference type="Proteomes" id="UP000672011">
    <property type="component" value="Chromosome"/>
</dbReference>
<evidence type="ECO:0008006" key="3">
    <source>
        <dbReference type="Google" id="ProtNLM"/>
    </source>
</evidence>
<organism evidence="1 2">
    <name type="scientific">Faecalibacter bovis</name>
    <dbReference type="NCBI Taxonomy" id="2898187"/>
    <lineage>
        <taxon>Bacteria</taxon>
        <taxon>Pseudomonadati</taxon>
        <taxon>Bacteroidota</taxon>
        <taxon>Flavobacteriia</taxon>
        <taxon>Flavobacteriales</taxon>
        <taxon>Weeksellaceae</taxon>
        <taxon>Faecalibacter</taxon>
    </lineage>
</organism>
<reference evidence="2" key="2">
    <citation type="submission" date="2021-04" db="EMBL/GenBank/DDBJ databases">
        <title>Taxonomy of Flavobacteriaceae bacterium ZY171143.</title>
        <authorList>
            <person name="Li F."/>
        </authorList>
    </citation>
    <scope>NUCLEOTIDE SEQUENCE [LARGE SCALE GENOMIC DNA]</scope>
    <source>
        <strain evidence="2">ZY171143</strain>
    </source>
</reference>
<dbReference type="EMBL" id="CP072842">
    <property type="protein sequence ID" value="QTV06479.1"/>
    <property type="molecule type" value="Genomic_DNA"/>
</dbReference>
<evidence type="ECO:0000313" key="2">
    <source>
        <dbReference type="Proteomes" id="UP000672011"/>
    </source>
</evidence>
<gene>
    <name evidence="1" type="ORF">J9309_03885</name>
</gene>
<proteinExistence type="predicted"/>
<evidence type="ECO:0000313" key="1">
    <source>
        <dbReference type="EMBL" id="QTV06479.1"/>
    </source>
</evidence>
<keyword evidence="2" id="KW-1185">Reference proteome</keyword>
<dbReference type="RefSeq" id="WP_230477196.1">
    <property type="nucleotide sequence ID" value="NZ_CP072842.1"/>
</dbReference>